<evidence type="ECO:0000313" key="10">
    <source>
        <dbReference type="EMBL" id="MFC0225995.1"/>
    </source>
</evidence>
<gene>
    <name evidence="10" type="ORF">ACFFJ3_05675</name>
</gene>
<feature type="transmembrane region" description="Helical" evidence="9">
    <location>
        <begin position="388"/>
        <end position="408"/>
    </location>
</feature>
<feature type="transmembrane region" description="Helical" evidence="9">
    <location>
        <begin position="92"/>
        <end position="117"/>
    </location>
</feature>
<evidence type="ECO:0000256" key="9">
    <source>
        <dbReference type="SAM" id="Phobius"/>
    </source>
</evidence>
<feature type="transmembrane region" description="Helical" evidence="9">
    <location>
        <begin position="323"/>
        <end position="343"/>
    </location>
</feature>
<feature type="transmembrane region" description="Helical" evidence="9">
    <location>
        <begin position="194"/>
        <end position="213"/>
    </location>
</feature>
<feature type="transmembrane region" description="Helical" evidence="9">
    <location>
        <begin position="44"/>
        <end position="62"/>
    </location>
</feature>
<keyword evidence="11" id="KW-1185">Reference proteome</keyword>
<dbReference type="Proteomes" id="UP001589792">
    <property type="component" value="Unassembled WGS sequence"/>
</dbReference>
<keyword evidence="7 9" id="KW-0472">Membrane</keyword>
<dbReference type="InterPro" id="IPR002293">
    <property type="entry name" value="AA/rel_permease1"/>
</dbReference>
<name>A0ABV6EAF2_9GAMM</name>
<dbReference type="PANTHER" id="PTHR42770:SF18">
    <property type="entry name" value="ARGININE_AGMATINE ANTIPORTER"/>
    <property type="match status" value="1"/>
</dbReference>
<comment type="subcellular location">
    <subcellularLocation>
        <location evidence="1">Cell membrane</location>
        <topology evidence="1">Multi-pass membrane protein</topology>
    </subcellularLocation>
</comment>
<comment type="similarity">
    <text evidence="2">Belongs to the amino acid-polyamine-organocation (APC) superfamily. Basic amino acid/polyamine antiporter (APA) (TC 2.A.3.2) family.</text>
</comment>
<keyword evidence="5 9" id="KW-0812">Transmembrane</keyword>
<protein>
    <recommendedName>
        <fullName evidence="3">Arginine/agmatine antiporter</fullName>
    </recommendedName>
</protein>
<keyword evidence="6 9" id="KW-1133">Transmembrane helix</keyword>
<dbReference type="Pfam" id="PF13520">
    <property type="entry name" value="AA_permease_2"/>
    <property type="match status" value="1"/>
</dbReference>
<feature type="transmembrane region" description="Helical" evidence="9">
    <location>
        <begin position="414"/>
        <end position="433"/>
    </location>
</feature>
<organism evidence="10 11">
    <name type="scientific">Serratia aquatilis</name>
    <dbReference type="NCBI Taxonomy" id="1737515"/>
    <lineage>
        <taxon>Bacteria</taxon>
        <taxon>Pseudomonadati</taxon>
        <taxon>Pseudomonadota</taxon>
        <taxon>Gammaproteobacteria</taxon>
        <taxon>Enterobacterales</taxon>
        <taxon>Yersiniaceae</taxon>
        <taxon>Serratia</taxon>
    </lineage>
</organism>
<feature type="transmembrane region" description="Helical" evidence="9">
    <location>
        <begin position="270"/>
        <end position="294"/>
    </location>
</feature>
<accession>A0ABV6EAF2</accession>
<dbReference type="PANTHER" id="PTHR42770">
    <property type="entry name" value="AMINO ACID TRANSPORTER-RELATED"/>
    <property type="match status" value="1"/>
</dbReference>
<dbReference type="InterPro" id="IPR050367">
    <property type="entry name" value="APC_superfamily"/>
</dbReference>
<feature type="transmembrane region" description="Helical" evidence="9">
    <location>
        <begin position="355"/>
        <end position="376"/>
    </location>
</feature>
<dbReference type="Gene3D" id="1.20.1740.10">
    <property type="entry name" value="Amino acid/polyamine transporter I"/>
    <property type="match status" value="1"/>
</dbReference>
<proteinExistence type="inferred from homology"/>
<evidence type="ECO:0000256" key="3">
    <source>
        <dbReference type="ARBA" id="ARBA00021069"/>
    </source>
</evidence>
<sequence length="478" mass="51000">MGAKNQTTNRMGLTALTIMTASNMMGSGVFMLPSSLAQIGSISIWGWTLTFCGVMVLALVFAKVSELAPCKGGVIANVGNAFGPYIGLQTTLFYWLSTWIGNCALLVSGVGYLAYFFPILHQPLYAALTCIAILWIFVALGLQGAKVVGYAQIFTGSCMLIVVLGIGFSGWFHFDYSLYAQAYNVTSQSNTQAIMAAAAISLWGFLGIESASVSEAQVINPKRNIPLATICGLAIAALCYISSSNVIMGILPHAELVTSTSPFADTARFLWGPTVGQCISAMAIIACLGAMPGWQILQTEVPRSAAEAGLFPRMFAATNQRGVAYKGLICTACLMTGVLLLTISPNLEQQFRTIIILAISACLIPYAFAAVSLPVVMVAKQLRHGRQFVIYSCLSLCGLAFVVVALMGAGTQPLFWGVMLQMVTIPLYLLFVMRQQALKGSPITPIFSEQRFGHGPSASISAGNTDGRFRVDTVYKGK</sequence>
<evidence type="ECO:0000256" key="8">
    <source>
        <dbReference type="ARBA" id="ARBA00045636"/>
    </source>
</evidence>
<keyword evidence="4" id="KW-1003">Cell membrane</keyword>
<evidence type="ECO:0000256" key="7">
    <source>
        <dbReference type="ARBA" id="ARBA00023136"/>
    </source>
</evidence>
<reference evidence="10 11" key="1">
    <citation type="submission" date="2024-09" db="EMBL/GenBank/DDBJ databases">
        <authorList>
            <person name="Sun Q."/>
            <person name="Mori K."/>
        </authorList>
    </citation>
    <scope>NUCLEOTIDE SEQUENCE [LARGE SCALE GENOMIC DNA]</scope>
    <source>
        <strain evidence="10 11">CCM 8626</strain>
    </source>
</reference>
<feature type="transmembrane region" description="Helical" evidence="9">
    <location>
        <begin position="123"/>
        <end position="142"/>
    </location>
</feature>
<evidence type="ECO:0000256" key="6">
    <source>
        <dbReference type="ARBA" id="ARBA00022989"/>
    </source>
</evidence>
<evidence type="ECO:0000256" key="2">
    <source>
        <dbReference type="ARBA" id="ARBA00008220"/>
    </source>
</evidence>
<feature type="transmembrane region" description="Helical" evidence="9">
    <location>
        <begin position="12"/>
        <end position="32"/>
    </location>
</feature>
<evidence type="ECO:0000256" key="5">
    <source>
        <dbReference type="ARBA" id="ARBA00022692"/>
    </source>
</evidence>
<comment type="function">
    <text evidence="8">Major component of the acid-resistance (AR) system allowing enteric pathogens to survive the acidic environment in the stomach. Exchanges extracellular arginine for its intracellular decarboxylation product agmatine (Agm) thereby expelling intracellular protons. Probably undergoes several conformational states in order to translocate the substrate across the membrane; keeps the substrate accessible to only 1 side of the membrane at a time by opening and closing 3 membrane-internal gates.</text>
</comment>
<feature type="transmembrane region" description="Helical" evidence="9">
    <location>
        <begin position="225"/>
        <end position="250"/>
    </location>
</feature>
<evidence type="ECO:0000256" key="4">
    <source>
        <dbReference type="ARBA" id="ARBA00022475"/>
    </source>
</evidence>
<dbReference type="EMBL" id="JBHLXG010000004">
    <property type="protein sequence ID" value="MFC0225995.1"/>
    <property type="molecule type" value="Genomic_DNA"/>
</dbReference>
<dbReference type="PIRSF" id="PIRSF006060">
    <property type="entry name" value="AA_transporter"/>
    <property type="match status" value="1"/>
</dbReference>
<evidence type="ECO:0000313" key="11">
    <source>
        <dbReference type="Proteomes" id="UP001589792"/>
    </source>
</evidence>
<comment type="caution">
    <text evidence="10">The sequence shown here is derived from an EMBL/GenBank/DDBJ whole genome shotgun (WGS) entry which is preliminary data.</text>
</comment>
<feature type="transmembrane region" description="Helical" evidence="9">
    <location>
        <begin position="154"/>
        <end position="174"/>
    </location>
</feature>
<dbReference type="RefSeq" id="WP_380673702.1">
    <property type="nucleotide sequence ID" value="NZ_CP173186.1"/>
</dbReference>
<evidence type="ECO:0000256" key="1">
    <source>
        <dbReference type="ARBA" id="ARBA00004651"/>
    </source>
</evidence>